<dbReference type="PANTHER" id="PTHR37419:SF1">
    <property type="entry name" value="SERINE_THREONINE-PROTEIN KINASE TOXIN HIPA"/>
    <property type="match status" value="1"/>
</dbReference>
<dbReference type="Gene3D" id="1.10.1070.20">
    <property type="match status" value="1"/>
</dbReference>
<evidence type="ECO:0000313" key="4">
    <source>
        <dbReference type="EMBL" id="SFV71004.1"/>
    </source>
</evidence>
<dbReference type="InterPro" id="IPR052028">
    <property type="entry name" value="HipA_Ser/Thr_kinase"/>
</dbReference>
<dbReference type="InterPro" id="IPR012893">
    <property type="entry name" value="HipA-like_C"/>
</dbReference>
<dbReference type="PANTHER" id="PTHR37419">
    <property type="entry name" value="SERINE/THREONINE-PROTEIN KINASE TOXIN HIPA"/>
    <property type="match status" value="1"/>
</dbReference>
<name>A0A1W1CYW6_9ZZZZ</name>
<accession>A0A1W1CYW6</accession>
<evidence type="ECO:0000259" key="3">
    <source>
        <dbReference type="Pfam" id="PF07804"/>
    </source>
</evidence>
<dbReference type="Pfam" id="PF07804">
    <property type="entry name" value="HipA_C"/>
    <property type="match status" value="1"/>
</dbReference>
<evidence type="ECO:0000256" key="2">
    <source>
        <dbReference type="ARBA" id="ARBA00022777"/>
    </source>
</evidence>
<feature type="domain" description="HipA-like C-terminal" evidence="3">
    <location>
        <begin position="2"/>
        <end position="202"/>
    </location>
</feature>
<evidence type="ECO:0000256" key="1">
    <source>
        <dbReference type="ARBA" id="ARBA00022679"/>
    </source>
</evidence>
<sequence length="269" mass="31902">MAHYLLKPYASDRRIKNTPYLALNEHLFLSFAKNELKLDVPFSAVLLGDNRDFYFLIKRYDRYRGYKYNQYDFAQQLEIESEDKYDISIVSILEKFNTIVQDKKSKEDIFRFMVYSSLIKHGDLHAKNIGIIETGHDNWELAPLYDIISTYIYEGKKSDDFGIGFSHSNPKKRKLRYKEYLQMGNVLELIPSKTKGLLKDTIKRFQVYFPKYIEATKAFEKQLGYPHFLSKKLFSLYNEKNIEFDKLGVLNEVGLKREFFELVVRLKRG</sequence>
<dbReference type="GO" id="GO:0005829">
    <property type="term" value="C:cytosol"/>
    <property type="evidence" value="ECO:0007669"/>
    <property type="project" value="TreeGrafter"/>
</dbReference>
<gene>
    <name evidence="4" type="ORF">MNB_SV-13-508</name>
</gene>
<dbReference type="AlphaFoldDB" id="A0A1W1CYW6"/>
<reference evidence="4" key="1">
    <citation type="submission" date="2016-10" db="EMBL/GenBank/DDBJ databases">
        <authorList>
            <person name="de Groot N.N."/>
        </authorList>
    </citation>
    <scope>NUCLEOTIDE SEQUENCE</scope>
</reference>
<organism evidence="4">
    <name type="scientific">hydrothermal vent metagenome</name>
    <dbReference type="NCBI Taxonomy" id="652676"/>
    <lineage>
        <taxon>unclassified sequences</taxon>
        <taxon>metagenomes</taxon>
        <taxon>ecological metagenomes</taxon>
    </lineage>
</organism>
<dbReference type="GO" id="GO:0004674">
    <property type="term" value="F:protein serine/threonine kinase activity"/>
    <property type="evidence" value="ECO:0007669"/>
    <property type="project" value="TreeGrafter"/>
</dbReference>
<protein>
    <submittedName>
        <fullName evidence="4">Protein hipA</fullName>
    </submittedName>
</protein>
<keyword evidence="2" id="KW-0418">Kinase</keyword>
<dbReference type="EMBL" id="FPHM01000189">
    <property type="protein sequence ID" value="SFV71004.1"/>
    <property type="molecule type" value="Genomic_DNA"/>
</dbReference>
<proteinExistence type="predicted"/>
<keyword evidence="1" id="KW-0808">Transferase</keyword>